<feature type="region of interest" description="Disordered" evidence="10">
    <location>
        <begin position="212"/>
        <end position="266"/>
    </location>
</feature>
<evidence type="ECO:0000256" key="3">
    <source>
        <dbReference type="ARBA" id="ARBA00012980"/>
    </source>
</evidence>
<dbReference type="SUPFAM" id="SSF52540">
    <property type="entry name" value="P-loop containing nucleoside triphosphate hydrolases"/>
    <property type="match status" value="1"/>
</dbReference>
<dbReference type="GO" id="GO:0006227">
    <property type="term" value="P:dUDP biosynthetic process"/>
    <property type="evidence" value="ECO:0007669"/>
    <property type="project" value="TreeGrafter"/>
</dbReference>
<dbReference type="OrthoDB" id="425602at2759"/>
<dbReference type="GO" id="GO:0006233">
    <property type="term" value="P:dTDP biosynthetic process"/>
    <property type="evidence" value="ECO:0007669"/>
    <property type="project" value="InterPro"/>
</dbReference>
<accession>A0A6A4W5T4</accession>
<dbReference type="GO" id="GO:0005829">
    <property type="term" value="C:cytosol"/>
    <property type="evidence" value="ECO:0007669"/>
    <property type="project" value="TreeGrafter"/>
</dbReference>
<evidence type="ECO:0000256" key="4">
    <source>
        <dbReference type="ARBA" id="ARBA00017144"/>
    </source>
</evidence>
<gene>
    <name evidence="12" type="primary">DTYMK_1</name>
    <name evidence="12" type="ORF">FJT64_005165</name>
</gene>
<dbReference type="EC" id="2.7.4.9" evidence="3"/>
<dbReference type="EMBL" id="VIIS01001494">
    <property type="protein sequence ID" value="KAF0297378.1"/>
    <property type="molecule type" value="Genomic_DNA"/>
</dbReference>
<name>A0A6A4W5T4_AMPAM</name>
<keyword evidence="9" id="KW-0067">ATP-binding</keyword>
<keyword evidence="6" id="KW-0545">Nucleotide biosynthesis</keyword>
<dbReference type="PROSITE" id="PS01331">
    <property type="entry name" value="THYMIDYLATE_KINASE"/>
    <property type="match status" value="1"/>
</dbReference>
<evidence type="ECO:0000256" key="7">
    <source>
        <dbReference type="ARBA" id="ARBA00022741"/>
    </source>
</evidence>
<dbReference type="Pfam" id="PF02223">
    <property type="entry name" value="Thymidylate_kin"/>
    <property type="match status" value="1"/>
</dbReference>
<dbReference type="GO" id="GO:0005739">
    <property type="term" value="C:mitochondrion"/>
    <property type="evidence" value="ECO:0007669"/>
    <property type="project" value="TreeGrafter"/>
</dbReference>
<evidence type="ECO:0000256" key="10">
    <source>
        <dbReference type="SAM" id="MobiDB-lite"/>
    </source>
</evidence>
<comment type="similarity">
    <text evidence="2">Belongs to the thymidylate kinase family.</text>
</comment>
<keyword evidence="5" id="KW-0808">Transferase</keyword>
<evidence type="ECO:0000259" key="11">
    <source>
        <dbReference type="Pfam" id="PF02223"/>
    </source>
</evidence>
<dbReference type="NCBIfam" id="TIGR00041">
    <property type="entry name" value="DTMP_kinase"/>
    <property type="match status" value="1"/>
</dbReference>
<evidence type="ECO:0000256" key="9">
    <source>
        <dbReference type="ARBA" id="ARBA00022840"/>
    </source>
</evidence>
<sequence length="266" mass="29132">MVTSPASRRGALIVLEGIDKAGKSTQARRLVESLSARGTPAQLMRFPERSTPIGGLIHSYLSGGDCGTVDDRVVHQLFAANRSELLPRMRELLSAGISLVVDRYAFSGVAYSAAKPGLSLHWCRQPDVGLLRPDLVLYLHLAPQEAARRAGFGEERYETLDFQTRVAANYEQLWAPYWRRVDAARAPDTVFEELLALAEQCVASERSAELSHSGRGMRLIPRCTPRRSDRPTESHGTDLKAAGALDGRSAHNTRQSAVNSSQLGLI</sequence>
<dbReference type="Proteomes" id="UP000440578">
    <property type="component" value="Unassembled WGS sequence"/>
</dbReference>
<dbReference type="CDD" id="cd01672">
    <property type="entry name" value="TMPK"/>
    <property type="match status" value="1"/>
</dbReference>
<organism evidence="12 13">
    <name type="scientific">Amphibalanus amphitrite</name>
    <name type="common">Striped barnacle</name>
    <name type="synonym">Balanus amphitrite</name>
    <dbReference type="NCBI Taxonomy" id="1232801"/>
    <lineage>
        <taxon>Eukaryota</taxon>
        <taxon>Metazoa</taxon>
        <taxon>Ecdysozoa</taxon>
        <taxon>Arthropoda</taxon>
        <taxon>Crustacea</taxon>
        <taxon>Multicrustacea</taxon>
        <taxon>Cirripedia</taxon>
        <taxon>Thoracica</taxon>
        <taxon>Thoracicalcarea</taxon>
        <taxon>Balanomorpha</taxon>
        <taxon>Balanoidea</taxon>
        <taxon>Balanidae</taxon>
        <taxon>Amphibalaninae</taxon>
        <taxon>Amphibalanus</taxon>
    </lineage>
</organism>
<keyword evidence="7" id="KW-0547">Nucleotide-binding</keyword>
<evidence type="ECO:0000256" key="1">
    <source>
        <dbReference type="ARBA" id="ARBA00004992"/>
    </source>
</evidence>
<feature type="domain" description="Thymidylate kinase-like" evidence="11">
    <location>
        <begin position="15"/>
        <end position="191"/>
    </location>
</feature>
<keyword evidence="8 12" id="KW-0418">Kinase</keyword>
<proteinExistence type="inferred from homology"/>
<dbReference type="InterPro" id="IPR039430">
    <property type="entry name" value="Thymidylate_kin-like_dom"/>
</dbReference>
<dbReference type="PANTHER" id="PTHR10344">
    <property type="entry name" value="THYMIDYLATE KINASE"/>
    <property type="match status" value="1"/>
</dbReference>
<dbReference type="GO" id="GO:0006235">
    <property type="term" value="P:dTTP biosynthetic process"/>
    <property type="evidence" value="ECO:0007669"/>
    <property type="project" value="TreeGrafter"/>
</dbReference>
<dbReference type="InterPro" id="IPR018095">
    <property type="entry name" value="Thymidylate_kin_CS"/>
</dbReference>
<comment type="pathway">
    <text evidence="1">Pyrimidine metabolism; dTTP biosynthesis.</text>
</comment>
<dbReference type="GO" id="GO:0004798">
    <property type="term" value="F:dTMP kinase activity"/>
    <property type="evidence" value="ECO:0007669"/>
    <property type="project" value="UniProtKB-EC"/>
</dbReference>
<dbReference type="GO" id="GO:0005524">
    <property type="term" value="F:ATP binding"/>
    <property type="evidence" value="ECO:0007669"/>
    <property type="project" value="UniProtKB-KW"/>
</dbReference>
<protein>
    <recommendedName>
        <fullName evidence="4">Thymidylate kinase</fullName>
        <ecNumber evidence="3">2.7.4.9</ecNumber>
    </recommendedName>
</protein>
<comment type="caution">
    <text evidence="12">The sequence shown here is derived from an EMBL/GenBank/DDBJ whole genome shotgun (WGS) entry which is preliminary data.</text>
</comment>
<evidence type="ECO:0000256" key="6">
    <source>
        <dbReference type="ARBA" id="ARBA00022727"/>
    </source>
</evidence>
<evidence type="ECO:0000313" key="13">
    <source>
        <dbReference type="Proteomes" id="UP000440578"/>
    </source>
</evidence>
<dbReference type="GO" id="GO:0005634">
    <property type="term" value="C:nucleus"/>
    <property type="evidence" value="ECO:0007669"/>
    <property type="project" value="TreeGrafter"/>
</dbReference>
<reference evidence="12 13" key="1">
    <citation type="submission" date="2019-07" db="EMBL/GenBank/DDBJ databases">
        <title>Draft genome assembly of a fouling barnacle, Amphibalanus amphitrite (Darwin, 1854): The first reference genome for Thecostraca.</title>
        <authorList>
            <person name="Kim W."/>
        </authorList>
    </citation>
    <scope>NUCLEOTIDE SEQUENCE [LARGE SCALE GENOMIC DNA]</scope>
    <source>
        <strain evidence="12">SNU_AA5</strain>
        <tissue evidence="12">Soma without cirri and trophi</tissue>
    </source>
</reference>
<evidence type="ECO:0000256" key="8">
    <source>
        <dbReference type="ARBA" id="ARBA00022777"/>
    </source>
</evidence>
<evidence type="ECO:0000256" key="2">
    <source>
        <dbReference type="ARBA" id="ARBA00009776"/>
    </source>
</evidence>
<dbReference type="PANTHER" id="PTHR10344:SF1">
    <property type="entry name" value="THYMIDYLATE KINASE"/>
    <property type="match status" value="1"/>
</dbReference>
<feature type="compositionally biased region" description="Polar residues" evidence="10">
    <location>
        <begin position="250"/>
        <end position="266"/>
    </location>
</feature>
<feature type="compositionally biased region" description="Basic and acidic residues" evidence="10">
    <location>
        <begin position="226"/>
        <end position="238"/>
    </location>
</feature>
<evidence type="ECO:0000313" key="12">
    <source>
        <dbReference type="EMBL" id="KAF0297378.1"/>
    </source>
</evidence>
<dbReference type="FunFam" id="3.40.50.300:FF:000679">
    <property type="entry name" value="Thymidylate kinase"/>
    <property type="match status" value="1"/>
</dbReference>
<dbReference type="Gene3D" id="3.40.50.300">
    <property type="entry name" value="P-loop containing nucleotide triphosphate hydrolases"/>
    <property type="match status" value="1"/>
</dbReference>
<keyword evidence="13" id="KW-1185">Reference proteome</keyword>
<dbReference type="InterPro" id="IPR027417">
    <property type="entry name" value="P-loop_NTPase"/>
</dbReference>
<dbReference type="HAMAP" id="MF_00165">
    <property type="entry name" value="Thymidylate_kinase"/>
    <property type="match status" value="1"/>
</dbReference>
<evidence type="ECO:0000256" key="5">
    <source>
        <dbReference type="ARBA" id="ARBA00022679"/>
    </source>
</evidence>
<dbReference type="InterPro" id="IPR018094">
    <property type="entry name" value="Thymidylate_kinase"/>
</dbReference>
<dbReference type="AlphaFoldDB" id="A0A6A4W5T4"/>
<dbReference type="GO" id="GO:0004550">
    <property type="term" value="F:nucleoside diphosphate kinase activity"/>
    <property type="evidence" value="ECO:0007669"/>
    <property type="project" value="TreeGrafter"/>
</dbReference>